<evidence type="ECO:0000256" key="2">
    <source>
        <dbReference type="SAM" id="Phobius"/>
    </source>
</evidence>
<keyword evidence="2" id="KW-0472">Membrane</keyword>
<feature type="compositionally biased region" description="Basic and acidic residues" evidence="1">
    <location>
        <begin position="1"/>
        <end position="10"/>
    </location>
</feature>
<feature type="region of interest" description="Disordered" evidence="1">
    <location>
        <begin position="1"/>
        <end position="69"/>
    </location>
</feature>
<keyword evidence="2" id="KW-0812">Transmembrane</keyword>
<comment type="caution">
    <text evidence="3">The sequence shown here is derived from an EMBL/GenBank/DDBJ whole genome shotgun (WGS) entry which is preliminary data.</text>
</comment>
<sequence length="100" mass="9748">MVSSDGHSRTGEIPFTVIASSTPTATPSPGSTVAEASDADASASAAPVIQPTEPAAQPQAGETGSPARGGPSVFVWVAIGLAAIVAGVGIAAGRRRRPGR</sequence>
<feature type="compositionally biased region" description="Low complexity" evidence="1">
    <location>
        <begin position="19"/>
        <end position="46"/>
    </location>
</feature>
<evidence type="ECO:0008006" key="5">
    <source>
        <dbReference type="Google" id="ProtNLM"/>
    </source>
</evidence>
<accession>A0ABT9REZ0</accession>
<reference evidence="3 4" key="1">
    <citation type="submission" date="2023-07" db="EMBL/GenBank/DDBJ databases">
        <title>Sequencing the genomes of 1000 actinobacteria strains.</title>
        <authorList>
            <person name="Klenk H.-P."/>
        </authorList>
    </citation>
    <scope>NUCLEOTIDE SEQUENCE [LARGE SCALE GENOMIC DNA]</scope>
    <source>
        <strain evidence="3 4">DSM 44109</strain>
    </source>
</reference>
<feature type="transmembrane region" description="Helical" evidence="2">
    <location>
        <begin position="73"/>
        <end position="93"/>
    </location>
</feature>
<evidence type="ECO:0000313" key="4">
    <source>
        <dbReference type="Proteomes" id="UP001230426"/>
    </source>
</evidence>
<evidence type="ECO:0000256" key="1">
    <source>
        <dbReference type="SAM" id="MobiDB-lite"/>
    </source>
</evidence>
<organism evidence="3 4">
    <name type="scientific">Streptosporangium brasiliense</name>
    <dbReference type="NCBI Taxonomy" id="47480"/>
    <lineage>
        <taxon>Bacteria</taxon>
        <taxon>Bacillati</taxon>
        <taxon>Actinomycetota</taxon>
        <taxon>Actinomycetes</taxon>
        <taxon>Streptosporangiales</taxon>
        <taxon>Streptosporangiaceae</taxon>
        <taxon>Streptosporangium</taxon>
    </lineage>
</organism>
<gene>
    <name evidence="3" type="ORF">J2S55_007115</name>
</gene>
<dbReference type="Proteomes" id="UP001230426">
    <property type="component" value="Unassembled WGS sequence"/>
</dbReference>
<keyword evidence="4" id="KW-1185">Reference proteome</keyword>
<proteinExistence type="predicted"/>
<evidence type="ECO:0000313" key="3">
    <source>
        <dbReference type="EMBL" id="MDP9867849.1"/>
    </source>
</evidence>
<name>A0ABT9REZ0_9ACTN</name>
<keyword evidence="2" id="KW-1133">Transmembrane helix</keyword>
<dbReference type="EMBL" id="JAUSRB010000002">
    <property type="protein sequence ID" value="MDP9867849.1"/>
    <property type="molecule type" value="Genomic_DNA"/>
</dbReference>
<protein>
    <recommendedName>
        <fullName evidence="5">Gram-positive cocci surface proteins LPxTG domain-containing protein</fullName>
    </recommendedName>
</protein>